<sequence length="62" mass="6969">MQQARGRGCKARTDRHAALISCSRGRGHPHHPGMICVVLFLGRASECHKAVTYRARLLFKRV</sequence>
<proteinExistence type="predicted"/>
<dbReference type="Proteomes" id="UP000323560">
    <property type="component" value="Chromosome"/>
</dbReference>
<gene>
    <name evidence="1" type="ORF">FXF46_06720</name>
</gene>
<dbReference type="KEGG" id="gti:FXF46_06720"/>
<dbReference type="EMBL" id="CP043043">
    <property type="protein sequence ID" value="QEH96005.1"/>
    <property type="molecule type" value="Genomic_DNA"/>
</dbReference>
<evidence type="ECO:0000313" key="2">
    <source>
        <dbReference type="Proteomes" id="UP000323560"/>
    </source>
</evidence>
<reference evidence="1 2" key="1">
    <citation type="submission" date="2019-08" db="EMBL/GenBank/DDBJ databases">
        <title>Gluconobacter frateurii HD924 genome.</title>
        <authorList>
            <person name="Liu Y."/>
            <person name="Zhang P."/>
        </authorList>
    </citation>
    <scope>NUCLEOTIDE SEQUENCE [LARGE SCALE GENOMIC DNA]</scope>
    <source>
        <strain evidence="1 2">HD924</strain>
    </source>
</reference>
<name>A0AAP9JHL4_GLUTH</name>
<accession>A0AAP9JHL4</accession>
<evidence type="ECO:0000313" key="1">
    <source>
        <dbReference type="EMBL" id="QEH96005.1"/>
    </source>
</evidence>
<protein>
    <submittedName>
        <fullName evidence="1">Uncharacterized protein</fullName>
    </submittedName>
</protein>
<organism evidence="1 2">
    <name type="scientific">Gluconobacter thailandicus</name>
    <dbReference type="NCBI Taxonomy" id="257438"/>
    <lineage>
        <taxon>Bacteria</taxon>
        <taxon>Pseudomonadati</taxon>
        <taxon>Pseudomonadota</taxon>
        <taxon>Alphaproteobacteria</taxon>
        <taxon>Acetobacterales</taxon>
        <taxon>Acetobacteraceae</taxon>
        <taxon>Gluconobacter</taxon>
    </lineage>
</organism>
<dbReference type="AlphaFoldDB" id="A0AAP9JHL4"/>